<dbReference type="PROSITE" id="PS50088">
    <property type="entry name" value="ANK_REPEAT"/>
    <property type="match status" value="2"/>
</dbReference>
<feature type="repeat" description="ANK" evidence="3">
    <location>
        <begin position="398"/>
        <end position="430"/>
    </location>
</feature>
<keyword evidence="1" id="KW-0677">Repeat</keyword>
<dbReference type="GO" id="GO:0004842">
    <property type="term" value="F:ubiquitin-protein transferase activity"/>
    <property type="evidence" value="ECO:0007669"/>
    <property type="project" value="TreeGrafter"/>
</dbReference>
<evidence type="ECO:0000256" key="1">
    <source>
        <dbReference type="ARBA" id="ARBA00022737"/>
    </source>
</evidence>
<sequence length="454" mass="53635">MIEAIKLFSTIELDENTKIKLEDKFKENIVQIIDDQFLINRLIITGLIIFILKDEKIKRNLLEFFTTNLNLEFNTLDELLEVKYIILLLFREVLLRQKLEYDLILILINRLEDISEEDKDLITYKQVVNFLYELKDKIDSKFYTININSNSLSNFERIILVAINSLEYKQNIKKIDDLMWLKATLDKLGIDPEEYITVESFYRYLINNLEILNLLYRYISKDKLNKLESFEAPLVIGLSIIKFSALDDKEQQLAYINKFLIKKSFFNSKKNLTYIDLTIRLILDLSLVWKVVDEKKIIKFDRDSAREDFKESTIKERSNNYISLVLEDEKRQNGKRLLTALKKNDLEIVNKLLNRRIDVNYSDNRHRTSLMYAIKFEREEIVKEILNLGADINVCDNKGKTPLVEAIAANNKNIVKILLKANCDTDIRYRSYTPLELAMIWNRKDIIPLLKKGS</sequence>
<keyword evidence="5" id="KW-1185">Reference proteome</keyword>
<dbReference type="Proteomes" id="UP000295832">
    <property type="component" value="Unassembled WGS sequence"/>
</dbReference>
<dbReference type="STRING" id="926561.GCA_000379025_00664"/>
<evidence type="ECO:0000256" key="3">
    <source>
        <dbReference type="PROSITE-ProRule" id="PRU00023"/>
    </source>
</evidence>
<accession>A0A4R8H306</accession>
<comment type="caution">
    <text evidence="4">The sequence shown here is derived from an EMBL/GenBank/DDBJ whole genome shotgun (WGS) entry which is preliminary data.</text>
</comment>
<name>A0A4R8H306_9FIRM</name>
<dbReference type="SMART" id="SM00248">
    <property type="entry name" value="ANK"/>
    <property type="match status" value="3"/>
</dbReference>
<organism evidence="4 5">
    <name type="scientific">Orenia marismortui</name>
    <dbReference type="NCBI Taxonomy" id="46469"/>
    <lineage>
        <taxon>Bacteria</taxon>
        <taxon>Bacillati</taxon>
        <taxon>Bacillota</taxon>
        <taxon>Clostridia</taxon>
        <taxon>Halanaerobiales</taxon>
        <taxon>Halobacteroidaceae</taxon>
        <taxon>Orenia</taxon>
    </lineage>
</organism>
<dbReference type="Pfam" id="PF12796">
    <property type="entry name" value="Ank_2"/>
    <property type="match status" value="1"/>
</dbReference>
<reference evidence="4 5" key="1">
    <citation type="submission" date="2019-03" db="EMBL/GenBank/DDBJ databases">
        <title>Subsurface microbial communities from deep shales in Ohio and West Virginia, USA.</title>
        <authorList>
            <person name="Wrighton K."/>
        </authorList>
    </citation>
    <scope>NUCLEOTIDE SEQUENCE [LARGE SCALE GENOMIC DNA]</scope>
    <source>
        <strain evidence="4 5">MSL 6dP</strain>
    </source>
</reference>
<dbReference type="InterPro" id="IPR036770">
    <property type="entry name" value="Ankyrin_rpt-contain_sf"/>
</dbReference>
<dbReference type="PROSITE" id="PS50297">
    <property type="entry name" value="ANK_REP_REGION"/>
    <property type="match status" value="2"/>
</dbReference>
<proteinExistence type="predicted"/>
<dbReference type="InterPro" id="IPR002110">
    <property type="entry name" value="Ankyrin_rpt"/>
</dbReference>
<dbReference type="EMBL" id="SOEG01000022">
    <property type="protein sequence ID" value="TDX49036.1"/>
    <property type="molecule type" value="Genomic_DNA"/>
</dbReference>
<dbReference type="PANTHER" id="PTHR24171">
    <property type="entry name" value="ANKYRIN REPEAT DOMAIN-CONTAINING PROTEIN 39-RELATED"/>
    <property type="match status" value="1"/>
</dbReference>
<dbReference type="PANTHER" id="PTHR24171:SF8">
    <property type="entry name" value="BRCA1-ASSOCIATED RING DOMAIN PROTEIN 1"/>
    <property type="match status" value="1"/>
</dbReference>
<dbReference type="RefSeq" id="WP_134117684.1">
    <property type="nucleotide sequence ID" value="NZ_SOEG01000022.1"/>
</dbReference>
<dbReference type="GO" id="GO:0085020">
    <property type="term" value="P:protein K6-linked ubiquitination"/>
    <property type="evidence" value="ECO:0007669"/>
    <property type="project" value="TreeGrafter"/>
</dbReference>
<dbReference type="SUPFAM" id="SSF48403">
    <property type="entry name" value="Ankyrin repeat"/>
    <property type="match status" value="1"/>
</dbReference>
<evidence type="ECO:0000256" key="2">
    <source>
        <dbReference type="ARBA" id="ARBA00023043"/>
    </source>
</evidence>
<feature type="repeat" description="ANK" evidence="3">
    <location>
        <begin position="365"/>
        <end position="397"/>
    </location>
</feature>
<gene>
    <name evidence="4" type="ORF">C7959_12251</name>
</gene>
<dbReference type="Gene3D" id="1.25.40.20">
    <property type="entry name" value="Ankyrin repeat-containing domain"/>
    <property type="match status" value="1"/>
</dbReference>
<keyword evidence="2 3" id="KW-0040">ANK repeat</keyword>
<protein>
    <submittedName>
        <fullName evidence="4">Ankyrin repeat protein</fullName>
    </submittedName>
</protein>
<dbReference type="AlphaFoldDB" id="A0A4R8H306"/>
<evidence type="ECO:0000313" key="4">
    <source>
        <dbReference type="EMBL" id="TDX49036.1"/>
    </source>
</evidence>
<evidence type="ECO:0000313" key="5">
    <source>
        <dbReference type="Proteomes" id="UP000295832"/>
    </source>
</evidence>